<feature type="compositionally biased region" description="Basic and acidic residues" evidence="1">
    <location>
        <begin position="104"/>
        <end position="123"/>
    </location>
</feature>
<dbReference type="Pfam" id="PF16063">
    <property type="entry name" value="DUF4805"/>
    <property type="match status" value="1"/>
</dbReference>
<feature type="compositionally biased region" description="Basic residues" evidence="1">
    <location>
        <begin position="414"/>
        <end position="429"/>
    </location>
</feature>
<keyword evidence="3" id="KW-1185">Reference proteome</keyword>
<feature type="compositionally biased region" description="Low complexity" evidence="1">
    <location>
        <begin position="281"/>
        <end position="290"/>
    </location>
</feature>
<feature type="region of interest" description="Disordered" evidence="1">
    <location>
        <begin position="384"/>
        <end position="453"/>
    </location>
</feature>
<sequence length="483" mass="55932">MISDCTQDFNDVIALKLKKPKTWNWKLFTSKSSPHISLPVIKLYDYKGNLLVQTNEDGSLRRSQIFQGDQHYQQKKHVQNSEKSECKAFHSKRTYCDKGDVVTSNRQEKSISVPEKRRSDKNNNDFVKSSVGKIEVTEKKTPEHLSKRSQVERKNLNNKGEENRCPLNTKEQLMTGNCVRKSKTDILYIPADPTTNGPQHRRTRSDDAFKRKLKYNDDDRPKYPGADIRISKSFSQQDILEHACKSSEKYKTRTSSAGTLIISEESFNKTNRRKRPERVNTSVDVTSTKTSKQRCQQIEKDLPLVEDISNERRRSSVISATPISYDIYFPTTDDGNQSETVISHVRQRSDPLRYSNICEEQTSDMIGKLRDEYLEKKENGRSLLKQVSSKRSEAKNVEKAHSTLSCSPLQPEQHHRKKKRKRMRRHRRHSDGSTSSNTDNAEWKNRNGRETSAAKETKINFEVLIQLRSKTLFFTMNGFQCTK</sequence>
<dbReference type="InterPro" id="IPR032064">
    <property type="entry name" value="DUF4805"/>
</dbReference>
<evidence type="ECO:0000313" key="2">
    <source>
        <dbReference type="EMBL" id="KAK9884484.1"/>
    </source>
</evidence>
<feature type="region of interest" description="Disordered" evidence="1">
    <location>
        <begin position="104"/>
        <end position="168"/>
    </location>
</feature>
<name>A0AAW1UUG6_9CUCU</name>
<organism evidence="2 3">
    <name type="scientific">Henosepilachna vigintioctopunctata</name>
    <dbReference type="NCBI Taxonomy" id="420089"/>
    <lineage>
        <taxon>Eukaryota</taxon>
        <taxon>Metazoa</taxon>
        <taxon>Ecdysozoa</taxon>
        <taxon>Arthropoda</taxon>
        <taxon>Hexapoda</taxon>
        <taxon>Insecta</taxon>
        <taxon>Pterygota</taxon>
        <taxon>Neoptera</taxon>
        <taxon>Endopterygota</taxon>
        <taxon>Coleoptera</taxon>
        <taxon>Polyphaga</taxon>
        <taxon>Cucujiformia</taxon>
        <taxon>Coccinelloidea</taxon>
        <taxon>Coccinellidae</taxon>
        <taxon>Epilachninae</taxon>
        <taxon>Epilachnini</taxon>
        <taxon>Henosepilachna</taxon>
    </lineage>
</organism>
<feature type="compositionally biased region" description="Basic and acidic residues" evidence="1">
    <location>
        <begin position="135"/>
        <end position="164"/>
    </location>
</feature>
<protein>
    <submittedName>
        <fullName evidence="2">Uncharacterized protein</fullName>
    </submittedName>
</protein>
<feature type="region of interest" description="Disordered" evidence="1">
    <location>
        <begin position="189"/>
        <end position="208"/>
    </location>
</feature>
<accession>A0AAW1UUG6</accession>
<gene>
    <name evidence="2" type="ORF">WA026_007326</name>
</gene>
<dbReference type="AlphaFoldDB" id="A0AAW1UUG6"/>
<feature type="compositionally biased region" description="Basic and acidic residues" evidence="1">
    <location>
        <begin position="441"/>
        <end position="453"/>
    </location>
</feature>
<feature type="compositionally biased region" description="Basic and acidic residues" evidence="1">
    <location>
        <begin position="390"/>
        <end position="401"/>
    </location>
</feature>
<dbReference type="Proteomes" id="UP001431783">
    <property type="component" value="Unassembled WGS sequence"/>
</dbReference>
<comment type="caution">
    <text evidence="2">The sequence shown here is derived from an EMBL/GenBank/DDBJ whole genome shotgun (WGS) entry which is preliminary data.</text>
</comment>
<reference evidence="2 3" key="1">
    <citation type="submission" date="2023-03" db="EMBL/GenBank/DDBJ databases">
        <title>Genome insight into feeding habits of ladybird beetles.</title>
        <authorList>
            <person name="Li H.-S."/>
            <person name="Huang Y.-H."/>
            <person name="Pang H."/>
        </authorList>
    </citation>
    <scope>NUCLEOTIDE SEQUENCE [LARGE SCALE GENOMIC DNA]</scope>
    <source>
        <strain evidence="2">SYSU_2023b</strain>
        <tissue evidence="2">Whole body</tissue>
    </source>
</reference>
<proteinExistence type="predicted"/>
<evidence type="ECO:0000256" key="1">
    <source>
        <dbReference type="SAM" id="MobiDB-lite"/>
    </source>
</evidence>
<evidence type="ECO:0000313" key="3">
    <source>
        <dbReference type="Proteomes" id="UP001431783"/>
    </source>
</evidence>
<feature type="region of interest" description="Disordered" evidence="1">
    <location>
        <begin position="269"/>
        <end position="290"/>
    </location>
</feature>
<dbReference type="EMBL" id="JARQZJ010000093">
    <property type="protein sequence ID" value="KAK9884484.1"/>
    <property type="molecule type" value="Genomic_DNA"/>
</dbReference>